<name>A0A1C4F026_BACTU</name>
<sequence>MTAIAIGYKIMSVKGFSRNYHSPAGGKMKCLQKGEINIFLYIVDS</sequence>
<evidence type="ECO:0000313" key="1">
    <source>
        <dbReference type="EMBL" id="SCC49053.1"/>
    </source>
</evidence>
<gene>
    <name evidence="1" type="ORF">BTT61001_03721</name>
</gene>
<reference evidence="1 2" key="1">
    <citation type="submission" date="2016-08" db="EMBL/GenBank/DDBJ databases">
        <authorList>
            <person name="Seilhamer J.J."/>
        </authorList>
    </citation>
    <scope>NUCLEOTIDE SEQUENCE [LARGE SCALE GENOMIC DNA]</scope>
    <source>
        <strain evidence="1 2">IEBC_T61001</strain>
    </source>
</reference>
<protein>
    <submittedName>
        <fullName evidence="1">Uncharacterized protein</fullName>
    </submittedName>
</protein>
<evidence type="ECO:0000313" key="2">
    <source>
        <dbReference type="Proteomes" id="UP000195991"/>
    </source>
</evidence>
<organism evidence="1 2">
    <name type="scientific">Bacillus thuringiensis</name>
    <dbReference type="NCBI Taxonomy" id="1428"/>
    <lineage>
        <taxon>Bacteria</taxon>
        <taxon>Bacillati</taxon>
        <taxon>Bacillota</taxon>
        <taxon>Bacilli</taxon>
        <taxon>Bacillales</taxon>
        <taxon>Bacillaceae</taxon>
        <taxon>Bacillus</taxon>
        <taxon>Bacillus cereus group</taxon>
    </lineage>
</organism>
<dbReference type="Proteomes" id="UP000195991">
    <property type="component" value="Unassembled WGS sequence"/>
</dbReference>
<dbReference type="AlphaFoldDB" id="A0A1C4F026"/>
<accession>A0A1C4F026</accession>
<proteinExistence type="predicted"/>
<dbReference type="EMBL" id="FMBI01000034">
    <property type="protein sequence ID" value="SCC49053.1"/>
    <property type="molecule type" value="Genomic_DNA"/>
</dbReference>